<dbReference type="KEGG" id="drm:Dred_1196"/>
<dbReference type="PANTHER" id="PTHR34985:SF1">
    <property type="entry name" value="SLR0554 PROTEIN"/>
    <property type="match status" value="1"/>
</dbReference>
<dbReference type="PANTHER" id="PTHR34985">
    <property type="entry name" value="SLR0554 PROTEIN"/>
    <property type="match status" value="1"/>
</dbReference>
<keyword evidence="3" id="KW-1185">Reference proteome</keyword>
<sequence>MNSDPNKKVKLKIKHDGNISIAVGRSRKETNWKNKDMLWSAMVDRLSRTNRTGETFAEYKKLSKSQQGQIKDVGGFVGGTLKSGRRKSENVAWRHLITLDIDYAKGDFWASVTVILGCACVLYSTHAHCPEAPRLRLVIPLKRPIAPDEYPAVARRIAADLGIDFFDDTTYDPVRLMYWPSTSADGEFVFKYLDEPWLDPDEVLARYEDWRDPSYWPESSRAQQARQKLADRQGDPLEKPGVVGAFCRTYSIPEAIETFLIDIYGPAGEGRYTYLPGSTTGGLVLYDGDKFAFSHHGTDPISGRLVNSFDLVRLHKYGDQDESAEPGTPTVKLPSYLAMTDFAIEDPNVKSTMGKDILVRAQEDFADDDDWTQHLEYTKKKELKTSLKNLVLILRHDPNLKGIAYNAHKGAITLLEKVPWRKPGDWKGPNWSDDDDAALRVYLEKVYEIWTPSKLNDALTAVSHERSFHPIRDYLNGLDEWDGIPRLEEVLIDYLGAEDSVYTRAVTKKTFVAAVARVMNPGCKFDYMLVLIGKQGLGKSTLFTRLAGNWFNDSLSMSDMRDKTAAEKLQGYWILEIGELAGFKKAEVEVVKSFLSRQKDIYRPSYGRRTIEYPRQCVIVGSTNNDTGFLRDSTGNRRFWPVNVTGVSTDRAPWAMNDYTVGQIWAEALACYKAGETLYLEGKAAEEAFEQQKLAMEADERLGMVKEYLDMLLPENWEEMSLTERRTFINGGDFGHGPEGTMQRDKICVAEIWCELMGKELTGIKRFEIDEIHGLMRQIDGWEKYTGNKDGKMKFNLYGVQRAYIRKDSAKFSETKNE</sequence>
<dbReference type="InterPro" id="IPR007936">
    <property type="entry name" value="VapE-like_dom"/>
</dbReference>
<dbReference type="InterPro" id="IPR027417">
    <property type="entry name" value="P-loop_NTPase"/>
</dbReference>
<evidence type="ECO:0000313" key="3">
    <source>
        <dbReference type="Proteomes" id="UP000001556"/>
    </source>
</evidence>
<organism evidence="2 3">
    <name type="scientific">Desulforamulus reducens (strain ATCC BAA-1160 / DSM 100696 / MI-1)</name>
    <name type="common">Desulfotomaculum reducens</name>
    <dbReference type="NCBI Taxonomy" id="349161"/>
    <lineage>
        <taxon>Bacteria</taxon>
        <taxon>Bacillati</taxon>
        <taxon>Bacillota</taxon>
        <taxon>Clostridia</taxon>
        <taxon>Eubacteriales</taxon>
        <taxon>Peptococcaceae</taxon>
        <taxon>Desulforamulus</taxon>
    </lineage>
</organism>
<dbReference type="STRING" id="349161.Dred_1196"/>
<dbReference type="EMBL" id="CP000612">
    <property type="protein sequence ID" value="ABO49730.1"/>
    <property type="molecule type" value="Genomic_DNA"/>
</dbReference>
<evidence type="ECO:0000259" key="1">
    <source>
        <dbReference type="Pfam" id="PF05272"/>
    </source>
</evidence>
<dbReference type="AlphaFoldDB" id="A4J3S7"/>
<feature type="domain" description="Virulence-associated protein E-like" evidence="1">
    <location>
        <begin position="475"/>
        <end position="694"/>
    </location>
</feature>
<evidence type="ECO:0000313" key="2">
    <source>
        <dbReference type="EMBL" id="ABO49730.1"/>
    </source>
</evidence>
<accession>A4J3S7</accession>
<dbReference type="SUPFAM" id="SSF52540">
    <property type="entry name" value="P-loop containing nucleoside triphosphate hydrolases"/>
    <property type="match status" value="1"/>
</dbReference>
<gene>
    <name evidence="2" type="ordered locus">Dred_1196</name>
</gene>
<dbReference type="Pfam" id="PF05272">
    <property type="entry name" value="VapE-like_dom"/>
    <property type="match status" value="1"/>
</dbReference>
<proteinExistence type="predicted"/>
<protein>
    <submittedName>
        <fullName evidence="2">Virulence-associated E family protein</fullName>
    </submittedName>
</protein>
<dbReference type="OrthoDB" id="9763644at2"/>
<reference evidence="2 3" key="1">
    <citation type="submission" date="2007-03" db="EMBL/GenBank/DDBJ databases">
        <title>Complete sequence of Desulfotomaculum reducens MI-1.</title>
        <authorList>
            <consortium name="US DOE Joint Genome Institute"/>
            <person name="Copeland A."/>
            <person name="Lucas S."/>
            <person name="Lapidus A."/>
            <person name="Barry K."/>
            <person name="Detter J.C."/>
            <person name="Glavina del Rio T."/>
            <person name="Hammon N."/>
            <person name="Israni S."/>
            <person name="Dalin E."/>
            <person name="Tice H."/>
            <person name="Pitluck S."/>
            <person name="Sims D."/>
            <person name="Brettin T."/>
            <person name="Bruce D."/>
            <person name="Han C."/>
            <person name="Tapia R."/>
            <person name="Schmutz J."/>
            <person name="Larimer F."/>
            <person name="Land M."/>
            <person name="Hauser L."/>
            <person name="Kyrpides N."/>
            <person name="Kim E."/>
            <person name="Tebo B.M."/>
            <person name="Richardson P."/>
        </authorList>
    </citation>
    <scope>NUCLEOTIDE SEQUENCE [LARGE SCALE GENOMIC DNA]</scope>
    <source>
        <strain evidence="2 3">MI-1</strain>
    </source>
</reference>
<dbReference type="HOGENOM" id="CLU_018385_1_0_9"/>
<dbReference type="RefSeq" id="WP_011877556.1">
    <property type="nucleotide sequence ID" value="NC_009253.1"/>
</dbReference>
<dbReference type="Proteomes" id="UP000001556">
    <property type="component" value="Chromosome"/>
</dbReference>
<dbReference type="eggNOG" id="COG5545">
    <property type="taxonomic scope" value="Bacteria"/>
</dbReference>
<name>A4J3S7_DESRM</name>